<protein>
    <submittedName>
        <fullName evidence="4">ATP-dependent endonuclease</fullName>
    </submittedName>
</protein>
<dbReference type="AlphaFoldDB" id="A0A1C0YL54"/>
<dbReference type="PANTHER" id="PTHR43581">
    <property type="entry name" value="ATP/GTP PHOSPHATASE"/>
    <property type="match status" value="1"/>
</dbReference>
<keyword evidence="4" id="KW-0540">Nuclease</keyword>
<feature type="domain" description="OLD protein-like TOPRIM" evidence="3">
    <location>
        <begin position="442"/>
        <end position="512"/>
    </location>
</feature>
<dbReference type="PANTHER" id="PTHR43581:SF4">
    <property type="entry name" value="ATP_GTP PHOSPHATASE"/>
    <property type="match status" value="1"/>
</dbReference>
<dbReference type="InterPro" id="IPR041685">
    <property type="entry name" value="AAA_GajA/Old/RecF-like"/>
</dbReference>
<proteinExistence type="predicted"/>
<dbReference type="STRING" id="33978.A6M13_11005"/>
<evidence type="ECO:0000313" key="4">
    <source>
        <dbReference type="EMBL" id="OCS87819.1"/>
    </source>
</evidence>
<keyword evidence="5" id="KW-1185">Reference proteome</keyword>
<evidence type="ECO:0000259" key="3">
    <source>
        <dbReference type="Pfam" id="PF20469"/>
    </source>
</evidence>
<dbReference type="CDD" id="cd01026">
    <property type="entry name" value="TOPRIM_OLD"/>
    <property type="match status" value="1"/>
</dbReference>
<dbReference type="OrthoDB" id="308933at2"/>
<dbReference type="InterPro" id="IPR051396">
    <property type="entry name" value="Bact_Antivir_Def_Nuclease"/>
</dbReference>
<dbReference type="InterPro" id="IPR034139">
    <property type="entry name" value="TOPRIM_OLD"/>
</dbReference>
<organism evidence="4 5">
    <name type="scientific">Caryophanon tenue</name>
    <dbReference type="NCBI Taxonomy" id="33978"/>
    <lineage>
        <taxon>Bacteria</taxon>
        <taxon>Bacillati</taxon>
        <taxon>Bacillota</taxon>
        <taxon>Bacilli</taxon>
        <taxon>Bacillales</taxon>
        <taxon>Caryophanaceae</taxon>
        <taxon>Caryophanon</taxon>
    </lineage>
</organism>
<dbReference type="SUPFAM" id="SSF52540">
    <property type="entry name" value="P-loop containing nucleoside triphosphate hydrolases"/>
    <property type="match status" value="1"/>
</dbReference>
<evidence type="ECO:0000313" key="5">
    <source>
        <dbReference type="Proteomes" id="UP000093199"/>
    </source>
</evidence>
<dbReference type="EMBL" id="MASJ01000003">
    <property type="protein sequence ID" value="OCS87819.1"/>
    <property type="molecule type" value="Genomic_DNA"/>
</dbReference>
<sequence>MYISQLTLNNFRGFSNKGTTLYFKEGINVILGENNAGKTTIIKALEILFSNKASKKLTINDFNRNVDLESLKTVAPKMVISATLKESADEDAYSDELLSVATWLTKIETPYEAKITFEFFLPENELETYKSFMENSFSGDINDFWKILDQHFLKKYVSKIYVGNVDFKNQLNIADLNKFDFQFLSAIRDVERDLFKGNNALLKEVIDFYMDYEIKSNSELSDIERIEKINENKKVFSTEAKKLIEELKKRMTNGEAQILKYVDDTGASIDNSKPVFDGEILDTELYSSLRLIVEKETGIKLPAVSNGLGYNNLIYISILLSKMQRDSTGNYLGSNAKTFSILAIEEPEAHLHPSMQYKFLQFLKNNNQSEVNQVFITTHSPNITAAVDLEDLMILQKYKSSDFIENIRAAYPSKVFKNDDEDDVKSSEYVRRFLDVTKADLFFAKNIILVEGVAEQLVVPEFAKKMNRSLEDTHTTIINIGGRYFNHFLKLFDLNKSEYALSKKVACLTDLDPVRKLLSTKEDGEYDDDIESSSWSKCLPLFLDKEREKYEYKLSSNKLITERDFSDNIKIFSQDLGTSSTFEYELIRFNSNQKKLITSTLSNQAELINLFDMLSEDDSLGKMVECMRKSKFKEELKELIETNKIEDTIETKIAVLASRYLLSLKKGEAAQELAYLINKSNGEEIIPPKYISEAIEWISR</sequence>
<keyword evidence="4" id="KW-0255">Endonuclease</keyword>
<comment type="caution">
    <text evidence="4">The sequence shown here is derived from an EMBL/GenBank/DDBJ whole genome shotgun (WGS) entry which is preliminary data.</text>
</comment>
<dbReference type="Pfam" id="PF20469">
    <property type="entry name" value="OLD-like_TOPRIM"/>
    <property type="match status" value="1"/>
</dbReference>
<keyword evidence="1" id="KW-0175">Coiled coil</keyword>
<accession>A0A1C0YL54</accession>
<dbReference type="Gene3D" id="3.40.50.300">
    <property type="entry name" value="P-loop containing nucleotide triphosphate hydrolases"/>
    <property type="match status" value="1"/>
</dbReference>
<dbReference type="RefSeq" id="WP_066543657.1">
    <property type="nucleotide sequence ID" value="NZ_MASJ01000003.1"/>
</dbReference>
<evidence type="ECO:0000256" key="1">
    <source>
        <dbReference type="SAM" id="Coils"/>
    </source>
</evidence>
<dbReference type="InterPro" id="IPR027417">
    <property type="entry name" value="P-loop_NTPase"/>
</dbReference>
<dbReference type="Proteomes" id="UP000093199">
    <property type="component" value="Unassembled WGS sequence"/>
</dbReference>
<keyword evidence="4" id="KW-0378">Hydrolase</keyword>
<reference evidence="4 5" key="1">
    <citation type="submission" date="2016-07" db="EMBL/GenBank/DDBJ databases">
        <title>Caryophanon tenue genome sequencing.</title>
        <authorList>
            <person name="Verma A."/>
            <person name="Pal Y."/>
            <person name="Krishnamurthi S."/>
        </authorList>
    </citation>
    <scope>NUCLEOTIDE SEQUENCE [LARGE SCALE GENOMIC DNA]</scope>
    <source>
        <strain evidence="4 5">DSM 14152</strain>
    </source>
</reference>
<evidence type="ECO:0000259" key="2">
    <source>
        <dbReference type="Pfam" id="PF13175"/>
    </source>
</evidence>
<gene>
    <name evidence="4" type="ORF">A6M13_11005</name>
</gene>
<dbReference type="Pfam" id="PF13175">
    <property type="entry name" value="AAA_15"/>
    <property type="match status" value="1"/>
</dbReference>
<feature type="domain" description="Endonuclease GajA/Old nuclease/RecF-like AAA" evidence="2">
    <location>
        <begin position="1"/>
        <end position="383"/>
    </location>
</feature>
<name>A0A1C0YL54_9BACL</name>
<feature type="coiled-coil region" evidence="1">
    <location>
        <begin position="226"/>
        <end position="264"/>
    </location>
</feature>
<dbReference type="GO" id="GO:0004519">
    <property type="term" value="F:endonuclease activity"/>
    <property type="evidence" value="ECO:0007669"/>
    <property type="project" value="UniProtKB-KW"/>
</dbReference>